<protein>
    <submittedName>
        <fullName evidence="3">Response regulator receiver protein</fullName>
    </submittedName>
</protein>
<dbReference type="eggNOG" id="COG0745">
    <property type="taxonomic scope" value="Bacteria"/>
</dbReference>
<dbReference type="SUPFAM" id="SSF52172">
    <property type="entry name" value="CheY-like"/>
    <property type="match status" value="1"/>
</dbReference>
<proteinExistence type="predicted"/>
<evidence type="ECO:0000256" key="1">
    <source>
        <dbReference type="PROSITE-ProRule" id="PRU00169"/>
    </source>
</evidence>
<dbReference type="AlphaFoldDB" id="L0RES8"/>
<dbReference type="KEGG" id="dhy:DESAM_22450"/>
<feature type="domain" description="Response regulatory" evidence="2">
    <location>
        <begin position="2"/>
        <end position="129"/>
    </location>
</feature>
<dbReference type="GO" id="GO:0000160">
    <property type="term" value="P:phosphorelay signal transduction system"/>
    <property type="evidence" value="ECO:0007669"/>
    <property type="project" value="InterPro"/>
</dbReference>
<dbReference type="Proteomes" id="UP000010808">
    <property type="component" value="Chromosome"/>
</dbReference>
<dbReference type="InterPro" id="IPR011006">
    <property type="entry name" value="CheY-like_superfamily"/>
</dbReference>
<dbReference type="STRING" id="1121451.DESAM_22450"/>
<dbReference type="Gene3D" id="3.40.50.2300">
    <property type="match status" value="1"/>
</dbReference>
<feature type="modified residue" description="4-aspartylphosphate" evidence="1">
    <location>
        <position position="55"/>
    </location>
</feature>
<evidence type="ECO:0000313" key="4">
    <source>
        <dbReference type="Proteomes" id="UP000010808"/>
    </source>
</evidence>
<dbReference type="PATRIC" id="fig|1121451.3.peg.2665"/>
<organism evidence="3 4">
    <name type="scientific">Maridesulfovibrio hydrothermalis AM13 = DSM 14728</name>
    <dbReference type="NCBI Taxonomy" id="1121451"/>
    <lineage>
        <taxon>Bacteria</taxon>
        <taxon>Pseudomonadati</taxon>
        <taxon>Thermodesulfobacteriota</taxon>
        <taxon>Desulfovibrionia</taxon>
        <taxon>Desulfovibrionales</taxon>
        <taxon>Desulfovibrionaceae</taxon>
        <taxon>Maridesulfovibrio</taxon>
    </lineage>
</organism>
<dbReference type="PROSITE" id="PS50110">
    <property type="entry name" value="RESPONSE_REGULATORY"/>
    <property type="match status" value="1"/>
</dbReference>
<dbReference type="RefSeq" id="WP_015337317.1">
    <property type="nucleotide sequence ID" value="NC_020055.1"/>
</dbReference>
<dbReference type="HOGENOM" id="CLU_000445_69_12_7"/>
<dbReference type="PANTHER" id="PTHR43228:SF1">
    <property type="entry name" value="TWO-COMPONENT RESPONSE REGULATOR ARR22"/>
    <property type="match status" value="1"/>
</dbReference>
<sequence>MKILIAEDELASRKYMSHVMESYGECALAENGIEAVASFKQALESGERFDLICMDIMMPEMNGIEALEEIRKLEKEHGITPKLEVRVMMTTALGDPANVMEAYYKGGATVYLTKPIDVIKIREAMVELKFLKKSLE</sequence>
<evidence type="ECO:0000313" key="3">
    <source>
        <dbReference type="EMBL" id="CCO24717.1"/>
    </source>
</evidence>
<dbReference type="InterPro" id="IPR001789">
    <property type="entry name" value="Sig_transdc_resp-reg_receiver"/>
</dbReference>
<gene>
    <name evidence="3" type="ORF">DESAM_22450</name>
</gene>
<dbReference type="CDD" id="cd17546">
    <property type="entry name" value="REC_hyHK_CKI1_RcsC-like"/>
    <property type="match status" value="1"/>
</dbReference>
<keyword evidence="1" id="KW-0597">Phosphoprotein</keyword>
<dbReference type="InterPro" id="IPR052048">
    <property type="entry name" value="ST_Response_Regulator"/>
</dbReference>
<dbReference type="EMBL" id="FO203522">
    <property type="protein sequence ID" value="CCO24717.1"/>
    <property type="molecule type" value="Genomic_DNA"/>
</dbReference>
<keyword evidence="4" id="KW-1185">Reference proteome</keyword>
<reference evidence="3 4" key="1">
    <citation type="submission" date="2012-10" db="EMBL/GenBank/DDBJ databases">
        <authorList>
            <person name="Genoscope - CEA"/>
        </authorList>
    </citation>
    <scope>NUCLEOTIDE SEQUENCE [LARGE SCALE GENOMIC DNA]</scope>
    <source>
        <strain evidence="4">AM13 / DSM 14728</strain>
    </source>
</reference>
<dbReference type="SMART" id="SM00448">
    <property type="entry name" value="REC"/>
    <property type="match status" value="1"/>
</dbReference>
<dbReference type="Pfam" id="PF00072">
    <property type="entry name" value="Response_reg"/>
    <property type="match status" value="1"/>
</dbReference>
<name>L0RES8_9BACT</name>
<dbReference type="PANTHER" id="PTHR43228">
    <property type="entry name" value="TWO-COMPONENT RESPONSE REGULATOR"/>
    <property type="match status" value="1"/>
</dbReference>
<dbReference type="OrthoDB" id="9790466at2"/>
<evidence type="ECO:0000259" key="2">
    <source>
        <dbReference type="PROSITE" id="PS50110"/>
    </source>
</evidence>
<accession>L0RES8</accession>